<reference evidence="1 2" key="1">
    <citation type="submission" date="2020-03" db="EMBL/GenBank/DDBJ databases">
        <authorList>
            <person name="Bakhshi Ganjeh M."/>
        </authorList>
    </citation>
    <scope>NUCLEOTIDE SEQUENCE [LARGE SCALE GENOMIC DNA]</scope>
    <source>
        <strain evidence="2">Iran 50</strain>
    </source>
</reference>
<accession>A0ABX7UQ94</accession>
<sequence>MNFNCDNGILELSEKLSLSPYMKKKEILSQNVIWEEWFPKINGVVFNYRTVIDIKDIHGHEKITVVINFNGSSLDSSSLKSWLCAPTHKFTGQQKRPEGKLTKALRTWFNSRTAIILPVSADWGIIDAAYDPHNQTAEIVCHYTQ</sequence>
<name>A0ABX7UQ94_9GAMM</name>
<organism evidence="1 2">
    <name type="scientific">Brenneria izadpanahii</name>
    <dbReference type="NCBI Taxonomy" id="2722756"/>
    <lineage>
        <taxon>Bacteria</taxon>
        <taxon>Pseudomonadati</taxon>
        <taxon>Pseudomonadota</taxon>
        <taxon>Gammaproteobacteria</taxon>
        <taxon>Enterobacterales</taxon>
        <taxon>Pectobacteriaceae</taxon>
        <taxon>Brenneria</taxon>
    </lineage>
</organism>
<evidence type="ECO:0000313" key="1">
    <source>
        <dbReference type="EMBL" id="QTF07883.1"/>
    </source>
</evidence>
<dbReference type="RefSeq" id="WP_208230512.1">
    <property type="nucleotide sequence ID" value="NZ_CP050854.1"/>
</dbReference>
<evidence type="ECO:0000313" key="2">
    <source>
        <dbReference type="Proteomes" id="UP000671960"/>
    </source>
</evidence>
<dbReference type="EMBL" id="CP050854">
    <property type="protein sequence ID" value="QTF07883.1"/>
    <property type="molecule type" value="Genomic_DNA"/>
</dbReference>
<proteinExistence type="predicted"/>
<dbReference type="Proteomes" id="UP000671960">
    <property type="component" value="Chromosome"/>
</dbReference>
<keyword evidence="2" id="KW-1185">Reference proteome</keyword>
<gene>
    <name evidence="1" type="ORF">HC231_07980</name>
</gene>
<protein>
    <submittedName>
        <fullName evidence="1">Uncharacterized protein</fullName>
    </submittedName>
</protein>